<sequence>MGKLGAVAGGVVVLGAVYAGSGWWLGQKVERVLPAETVKVAERLGARDIKPGAYERGLFQSRATSVLTLDVSLPPEPGQEPEIEPGASVQDQILKGMEAGRKLTLQVHLVQTVKHGPLAGGRPAAAVIETRVDHVDGLDADMRRALAKTQAPWADTVVGLDGSVHTHAVLPAGEIVPSPETKAGAAAPNEAGDDDAPAGTPFAGRLSWQEGVIDVRTAANRRDQDIVMSWPGGTMEVPVGDGPADDDENDDEGTGPGAARQPHDGPASSTGRMTLTLNGLSAQVKQQLIDPDLWLFAPGRYTMQLDDWSMKLTPPQASGGKDRVIFRLSELQGQGEGTLGGRLFSQVDHAEGKLMVMNTPLDSLVMDSKMASLDVDAMRPVQDLLQALGRTDDPRKVLPDEAHTRTLLQGVAAASPDVKFDLAAAAGSESATLGMSARMTPMRTGPQQRPLVADLMQSLTARATVTLPKAWVDRMQERFNANNPDMVGHDCDFACTLGRTPVFQYTGNAWTLDASLSGSGVYLNGQRLF</sequence>
<dbReference type="OrthoDB" id="8831594at2"/>
<keyword evidence="3" id="KW-1185">Reference proteome</keyword>
<feature type="region of interest" description="Disordered" evidence="1">
    <location>
        <begin position="229"/>
        <end position="273"/>
    </location>
</feature>
<gene>
    <name evidence="2" type="ORF">EHV23_10010</name>
</gene>
<dbReference type="Proteomes" id="UP000270261">
    <property type="component" value="Unassembled WGS sequence"/>
</dbReference>
<dbReference type="RefSeq" id="WP_125095948.1">
    <property type="nucleotide sequence ID" value="NZ_RRUE01000002.1"/>
</dbReference>
<comment type="caution">
    <text evidence="2">The sequence shown here is derived from an EMBL/GenBank/DDBJ whole genome shotgun (WGS) entry which is preliminary data.</text>
</comment>
<organism evidence="2 3">
    <name type="scientific">Lautropia dentalis</name>
    <dbReference type="NCBI Taxonomy" id="2490857"/>
    <lineage>
        <taxon>Bacteria</taxon>
        <taxon>Pseudomonadati</taxon>
        <taxon>Pseudomonadota</taxon>
        <taxon>Betaproteobacteria</taxon>
        <taxon>Burkholderiales</taxon>
        <taxon>Burkholderiaceae</taxon>
        <taxon>Lautropia</taxon>
    </lineage>
</organism>
<dbReference type="Pfam" id="PF06097">
    <property type="entry name" value="DUF945"/>
    <property type="match status" value="1"/>
</dbReference>
<accession>A0A426FLW3</accession>
<dbReference type="AlphaFoldDB" id="A0A426FLW3"/>
<evidence type="ECO:0000313" key="2">
    <source>
        <dbReference type="EMBL" id="RRN43744.1"/>
    </source>
</evidence>
<name>A0A426FLW3_9BURK</name>
<feature type="region of interest" description="Disordered" evidence="1">
    <location>
        <begin position="177"/>
        <end position="205"/>
    </location>
</feature>
<feature type="compositionally biased region" description="Acidic residues" evidence="1">
    <location>
        <begin position="243"/>
        <end position="253"/>
    </location>
</feature>
<dbReference type="EMBL" id="RRUE01000002">
    <property type="protein sequence ID" value="RRN43744.1"/>
    <property type="molecule type" value="Genomic_DNA"/>
</dbReference>
<reference evidence="2 3" key="1">
    <citation type="submission" date="2018-11" db="EMBL/GenBank/DDBJ databases">
        <title>Genome sequencing of Lautropia sp. KCOM 2505 (= ChDC F240).</title>
        <authorList>
            <person name="Kook J.-K."/>
            <person name="Park S.-N."/>
            <person name="Lim Y.K."/>
        </authorList>
    </citation>
    <scope>NUCLEOTIDE SEQUENCE [LARGE SCALE GENOMIC DNA]</scope>
    <source>
        <strain evidence="2 3">KCOM 2505</strain>
    </source>
</reference>
<protein>
    <submittedName>
        <fullName evidence="2">DUF945 family protein</fullName>
    </submittedName>
</protein>
<proteinExistence type="predicted"/>
<dbReference type="InterPro" id="IPR010352">
    <property type="entry name" value="DUF945"/>
</dbReference>
<evidence type="ECO:0000256" key="1">
    <source>
        <dbReference type="SAM" id="MobiDB-lite"/>
    </source>
</evidence>
<evidence type="ECO:0000313" key="3">
    <source>
        <dbReference type="Proteomes" id="UP000270261"/>
    </source>
</evidence>